<dbReference type="GeneID" id="26517938"/>
<reference evidence="1 2" key="1">
    <citation type="journal article" date="2015" name="J. Virol.">
        <title>Sinorhizobium meliloti Phage ?M9 Defines a New Group of T4 Superfamily Phages with Unusual Genomic Features but a Common T=16 Capsid.</title>
        <authorList>
            <person name="Johnson M.C."/>
            <person name="Tatum K.B."/>
            <person name="Lynn J.S."/>
            <person name="Brewer T.E."/>
            <person name="Lu S."/>
            <person name="Washburn B.K."/>
            <person name="Stroupe M.E."/>
            <person name="Jones K.M."/>
        </authorList>
    </citation>
    <scope>NUCLEOTIDE SEQUENCE [LARGE SCALE GENOMIC DNA]</scope>
</reference>
<proteinExistence type="predicted"/>
<gene>
    <name evidence="1" type="ORF">Sm_phiM9_259</name>
</gene>
<keyword evidence="2" id="KW-1185">Reference proteome</keyword>
<dbReference type="EMBL" id="KP881232">
    <property type="protein sequence ID" value="AKE44886.1"/>
    <property type="molecule type" value="Genomic_DNA"/>
</dbReference>
<dbReference type="Proteomes" id="UP000033804">
    <property type="component" value="Segment"/>
</dbReference>
<protein>
    <submittedName>
        <fullName evidence="1">Uncharacterized protein</fullName>
    </submittedName>
</protein>
<evidence type="ECO:0000313" key="1">
    <source>
        <dbReference type="EMBL" id="AKE44886.1"/>
    </source>
</evidence>
<accession>A0A0F6TGS1</accession>
<dbReference type="RefSeq" id="YP_009189640.1">
    <property type="nucleotide sequence ID" value="NC_028676.1"/>
</dbReference>
<sequence length="42" mass="4866">MIPSLSMDLFAVPQNTMNRPVSELHSETRCEIEFLWPDVFIA</sequence>
<reference evidence="2" key="2">
    <citation type="submission" date="2015-03" db="EMBL/GenBank/DDBJ databases">
        <title>The genome and structure of Sinorhizobium meliloti phage phiM9.</title>
        <authorList>
            <person name="Johnson M.C."/>
            <person name="Tatum K.B."/>
            <person name="Lynn J.S."/>
            <person name="Brewer T.E."/>
            <person name="Washburn B.K."/>
            <person name="Stroupe M.E."/>
            <person name="Jones K.M."/>
        </authorList>
    </citation>
    <scope>NUCLEOTIDE SEQUENCE [LARGE SCALE GENOMIC DNA]</scope>
</reference>
<name>A0A0F6TGS1_9CAUD</name>
<dbReference type="KEGG" id="vg:26517938"/>
<evidence type="ECO:0000313" key="2">
    <source>
        <dbReference type="Proteomes" id="UP000033804"/>
    </source>
</evidence>
<organism evidence="1 2">
    <name type="scientific">Sinorhizobium phage phiM9</name>
    <dbReference type="NCBI Taxonomy" id="1636182"/>
    <lineage>
        <taxon>Viruses</taxon>
        <taxon>Duplodnaviria</taxon>
        <taxon>Heunggongvirae</taxon>
        <taxon>Uroviricota</taxon>
        <taxon>Caudoviricetes</taxon>
        <taxon>Pootjesviridae</taxon>
        <taxon>Emnonavirus</taxon>
        <taxon>Emnonavirus phiM9</taxon>
    </lineage>
</organism>